<sequence length="177" mass="20897">SDNRWPGLEEGIKQGRQPKTQREFLIEPAVYYQYFYITTVLNWRVRILAYAGDISLSTSQLGLHRQLKKFNMYYLENDLVINYMKSKEVGFGKKRKQHKWFLNFHKIEQVGSFLYLVIVFSSTGSRIPYIKMDKLKTVLNIDKANVLFVLTVSPKIWVFVTTKGIESAWNWCLPLIY</sequence>
<keyword evidence="2" id="KW-1185">Reference proteome</keyword>
<dbReference type="Proteomes" id="UP000018936">
    <property type="component" value="Unassembled WGS sequence"/>
</dbReference>
<accession>V8P7A4</accession>
<dbReference type="EMBL" id="AZIM01000701">
    <property type="protein sequence ID" value="ETE69762.1"/>
    <property type="molecule type" value="Genomic_DNA"/>
</dbReference>
<protein>
    <submittedName>
        <fullName evidence="1">Uncharacterized protein</fullName>
    </submittedName>
</protein>
<proteinExistence type="predicted"/>
<dbReference type="OrthoDB" id="9049596at2759"/>
<evidence type="ECO:0000313" key="2">
    <source>
        <dbReference type="Proteomes" id="UP000018936"/>
    </source>
</evidence>
<gene>
    <name evidence="1" type="ORF">L345_04435</name>
</gene>
<evidence type="ECO:0000313" key="1">
    <source>
        <dbReference type="EMBL" id="ETE69762.1"/>
    </source>
</evidence>
<feature type="non-terminal residue" evidence="1">
    <location>
        <position position="1"/>
    </location>
</feature>
<comment type="caution">
    <text evidence="1">The sequence shown here is derived from an EMBL/GenBank/DDBJ whole genome shotgun (WGS) entry which is preliminary data.</text>
</comment>
<feature type="non-terminal residue" evidence="1">
    <location>
        <position position="177"/>
    </location>
</feature>
<organism evidence="1 2">
    <name type="scientific">Ophiophagus hannah</name>
    <name type="common">King cobra</name>
    <name type="synonym">Naja hannah</name>
    <dbReference type="NCBI Taxonomy" id="8665"/>
    <lineage>
        <taxon>Eukaryota</taxon>
        <taxon>Metazoa</taxon>
        <taxon>Chordata</taxon>
        <taxon>Craniata</taxon>
        <taxon>Vertebrata</taxon>
        <taxon>Euteleostomi</taxon>
        <taxon>Lepidosauria</taxon>
        <taxon>Squamata</taxon>
        <taxon>Bifurcata</taxon>
        <taxon>Unidentata</taxon>
        <taxon>Episquamata</taxon>
        <taxon>Toxicofera</taxon>
        <taxon>Serpentes</taxon>
        <taxon>Colubroidea</taxon>
        <taxon>Elapidae</taxon>
        <taxon>Elapinae</taxon>
        <taxon>Ophiophagus</taxon>
    </lineage>
</organism>
<reference evidence="1 2" key="1">
    <citation type="journal article" date="2013" name="Proc. Natl. Acad. Sci. U.S.A.">
        <title>The king cobra genome reveals dynamic gene evolution and adaptation in the snake venom system.</title>
        <authorList>
            <person name="Vonk F.J."/>
            <person name="Casewell N.R."/>
            <person name="Henkel C.V."/>
            <person name="Heimberg A.M."/>
            <person name="Jansen H.J."/>
            <person name="McCleary R.J."/>
            <person name="Kerkkamp H.M."/>
            <person name="Vos R.A."/>
            <person name="Guerreiro I."/>
            <person name="Calvete J.J."/>
            <person name="Wuster W."/>
            <person name="Woods A.E."/>
            <person name="Logan J.M."/>
            <person name="Harrison R.A."/>
            <person name="Castoe T.A."/>
            <person name="de Koning A.P."/>
            <person name="Pollock D.D."/>
            <person name="Yandell M."/>
            <person name="Calderon D."/>
            <person name="Renjifo C."/>
            <person name="Currier R.B."/>
            <person name="Salgado D."/>
            <person name="Pla D."/>
            <person name="Sanz L."/>
            <person name="Hyder A.S."/>
            <person name="Ribeiro J.M."/>
            <person name="Arntzen J.W."/>
            <person name="van den Thillart G.E."/>
            <person name="Boetzer M."/>
            <person name="Pirovano W."/>
            <person name="Dirks R.P."/>
            <person name="Spaink H.P."/>
            <person name="Duboule D."/>
            <person name="McGlinn E."/>
            <person name="Kini R.M."/>
            <person name="Richardson M.K."/>
        </authorList>
    </citation>
    <scope>NUCLEOTIDE SEQUENCE</scope>
    <source>
        <tissue evidence="1">Blood</tissue>
    </source>
</reference>
<dbReference type="AlphaFoldDB" id="V8P7A4"/>
<name>V8P7A4_OPHHA</name>